<dbReference type="SMART" id="SM00450">
    <property type="entry name" value="RHOD"/>
    <property type="match status" value="1"/>
</dbReference>
<dbReference type="InterPro" id="IPR036873">
    <property type="entry name" value="Rhodanese-like_dom_sf"/>
</dbReference>
<evidence type="ECO:0000259" key="1">
    <source>
        <dbReference type="PROSITE" id="PS50206"/>
    </source>
</evidence>
<organism evidence="2 3">
    <name type="scientific">Jatrophihabitans lederbergiae</name>
    <dbReference type="NCBI Taxonomy" id="3075547"/>
    <lineage>
        <taxon>Bacteria</taxon>
        <taxon>Bacillati</taxon>
        <taxon>Actinomycetota</taxon>
        <taxon>Actinomycetes</taxon>
        <taxon>Jatrophihabitantales</taxon>
        <taxon>Jatrophihabitantaceae</taxon>
        <taxon>Jatrophihabitans</taxon>
    </lineage>
</organism>
<proteinExistence type="predicted"/>
<dbReference type="SUPFAM" id="SSF52821">
    <property type="entry name" value="Rhodanese/Cell cycle control phosphatase"/>
    <property type="match status" value="1"/>
</dbReference>
<evidence type="ECO:0000313" key="3">
    <source>
        <dbReference type="Proteomes" id="UP001183176"/>
    </source>
</evidence>
<reference evidence="3" key="1">
    <citation type="submission" date="2023-07" db="EMBL/GenBank/DDBJ databases">
        <title>30 novel species of actinomycetes from the DSMZ collection.</title>
        <authorList>
            <person name="Nouioui I."/>
        </authorList>
    </citation>
    <scope>NUCLEOTIDE SEQUENCE [LARGE SCALE GENOMIC DNA]</scope>
    <source>
        <strain evidence="3">DSM 44399</strain>
    </source>
</reference>
<evidence type="ECO:0000313" key="2">
    <source>
        <dbReference type="EMBL" id="MDT0263800.1"/>
    </source>
</evidence>
<feature type="domain" description="Rhodanese" evidence="1">
    <location>
        <begin position="32"/>
        <end position="129"/>
    </location>
</feature>
<dbReference type="PANTHER" id="PTHR44086">
    <property type="entry name" value="THIOSULFATE SULFURTRANSFERASE RDL2, MITOCHONDRIAL-RELATED"/>
    <property type="match status" value="1"/>
</dbReference>
<dbReference type="PROSITE" id="PS50206">
    <property type="entry name" value="RHODANESE_3"/>
    <property type="match status" value="1"/>
</dbReference>
<accession>A0ABU2JFM7</accession>
<dbReference type="Gene3D" id="3.40.250.10">
    <property type="entry name" value="Rhodanese-like domain"/>
    <property type="match status" value="1"/>
</dbReference>
<dbReference type="Proteomes" id="UP001183176">
    <property type="component" value="Unassembled WGS sequence"/>
</dbReference>
<dbReference type="Pfam" id="PF00581">
    <property type="entry name" value="Rhodanese"/>
    <property type="match status" value="1"/>
</dbReference>
<keyword evidence="3" id="KW-1185">Reference proteome</keyword>
<dbReference type="InterPro" id="IPR001763">
    <property type="entry name" value="Rhodanese-like_dom"/>
</dbReference>
<name>A0ABU2JFM7_9ACTN</name>
<dbReference type="RefSeq" id="WP_311424944.1">
    <property type="nucleotide sequence ID" value="NZ_JAVREH010000053.1"/>
</dbReference>
<sequence length="137" mass="14720">MTLPSRRNIDEVLADARTRLTRLSAAEAREAQQAGAVLIDIRPQLDRESEGTLPGAVVIERNVLEWRLDPASDARLPIADYELQAIVVCNEGYTSSLAAAALQTLGISRATDLIGGYRAWRAAGLPTDPPPSETDPG</sequence>
<dbReference type="EMBL" id="JAVREH010000053">
    <property type="protein sequence ID" value="MDT0263800.1"/>
    <property type="molecule type" value="Genomic_DNA"/>
</dbReference>
<comment type="caution">
    <text evidence="2">The sequence shown here is derived from an EMBL/GenBank/DDBJ whole genome shotgun (WGS) entry which is preliminary data.</text>
</comment>
<protein>
    <submittedName>
        <fullName evidence="2">Rhodanese-like domain-containing protein</fullName>
    </submittedName>
</protein>
<dbReference type="PANTHER" id="PTHR44086:SF10">
    <property type="entry name" value="THIOSULFATE SULFURTRANSFERASE_RHODANESE-LIKE DOMAIN-CONTAINING PROTEIN 3"/>
    <property type="match status" value="1"/>
</dbReference>
<gene>
    <name evidence="2" type="ORF">RM423_20715</name>
</gene>